<keyword evidence="5" id="KW-0804">Transcription</keyword>
<evidence type="ECO:0000256" key="2">
    <source>
        <dbReference type="ARBA" id="ARBA00022723"/>
    </source>
</evidence>
<comment type="caution">
    <text evidence="9">The sequence shown here is derived from an EMBL/GenBank/DDBJ whole genome shotgun (WGS) entry which is preliminary data.</text>
</comment>
<evidence type="ECO:0000313" key="9">
    <source>
        <dbReference type="EMBL" id="KAL2814983.1"/>
    </source>
</evidence>
<dbReference type="SMART" id="SM00906">
    <property type="entry name" value="Fungal_trans"/>
    <property type="match status" value="1"/>
</dbReference>
<dbReference type="SMART" id="SM00066">
    <property type="entry name" value="GAL4"/>
    <property type="match status" value="1"/>
</dbReference>
<feature type="domain" description="Zn(2)-C6 fungal-type" evidence="8">
    <location>
        <begin position="17"/>
        <end position="46"/>
    </location>
</feature>
<dbReference type="Pfam" id="PF04082">
    <property type="entry name" value="Fungal_trans"/>
    <property type="match status" value="1"/>
</dbReference>
<dbReference type="InterPro" id="IPR001138">
    <property type="entry name" value="Zn2Cys6_DnaBD"/>
</dbReference>
<comment type="subcellular location">
    <subcellularLocation>
        <location evidence="1">Nucleus</location>
    </subcellularLocation>
</comment>
<dbReference type="CDD" id="cd00067">
    <property type="entry name" value="GAL4"/>
    <property type="match status" value="1"/>
</dbReference>
<feature type="region of interest" description="Disordered" evidence="7">
    <location>
        <begin position="92"/>
        <end position="142"/>
    </location>
</feature>
<dbReference type="PANTHER" id="PTHR47540:SF6">
    <property type="entry name" value="ZN(II)2CYS6 TRANSCRIPTION FACTOR (EUROFUNG)"/>
    <property type="match status" value="1"/>
</dbReference>
<protein>
    <recommendedName>
        <fullName evidence="8">Zn(2)-C6 fungal-type domain-containing protein</fullName>
    </recommendedName>
</protein>
<dbReference type="CDD" id="cd12148">
    <property type="entry name" value="fungal_TF_MHR"/>
    <property type="match status" value="1"/>
</dbReference>
<keyword evidence="2" id="KW-0479">Metal-binding</keyword>
<dbReference type="EMBL" id="JBFXLT010000030">
    <property type="protein sequence ID" value="KAL2814983.1"/>
    <property type="molecule type" value="Genomic_DNA"/>
</dbReference>
<name>A0ABR4HHM8_9EURO</name>
<dbReference type="InterPro" id="IPR007219">
    <property type="entry name" value="XnlR_reg_dom"/>
</dbReference>
<gene>
    <name evidence="9" type="ORF">BJX63DRAFT_391053</name>
</gene>
<evidence type="ECO:0000313" key="10">
    <source>
        <dbReference type="Proteomes" id="UP001610334"/>
    </source>
</evidence>
<dbReference type="PROSITE" id="PS50048">
    <property type="entry name" value="ZN2_CY6_FUNGAL_2"/>
    <property type="match status" value="1"/>
</dbReference>
<keyword evidence="4" id="KW-0238">DNA-binding</keyword>
<evidence type="ECO:0000259" key="8">
    <source>
        <dbReference type="PROSITE" id="PS50048"/>
    </source>
</evidence>
<dbReference type="PROSITE" id="PS00463">
    <property type="entry name" value="ZN2_CY6_FUNGAL_1"/>
    <property type="match status" value="1"/>
</dbReference>
<sequence length="704" mass="78594">MVSSRQAEKEKRRVVNACSRCRHHKVKCSGECPCSNCIQRNATCKFDGEGKKVQITKKQLADLYRRNCDLEKANVALQEQLSGFLDSAPLPDAAPITPHSRQLESGNGVDEVGAEAGAETRRGDGEDNGTEEEDIPMVNPLSCGPPRYITDTAGKPHYLGHTSTWSLTIRLLHLTHQALYKRPFPSATLHIDSMTYNLQWNGQRNPMIPDIRGLPSLDHAIFLINATKFHTGQVFHLFHEPTFVAQLYAFYENPEQSIHTAGLWFIHFLAIIALGKAFIGIKGTGNAPPGGEFFMRAFMMLPDYSFLWRDPCTAAELLCSLGLYLQSIDWRVSAHNMISQALRILQVHGYHTDISTRITDEQDLHRCQSIWWTAYVLERQMSVLLGIPLGISDKDISASLPVFHDAVKTESVAIHVKLSQAFSQVVNALYRENEHQTSTFVKSTQKVLASVANVAADLRKYFVVPEQDALNGISRVTGYINLLYHQCIMLATRPFLFILIERRANSEAAWMEIPTPVQLLLQICVESAKKSLFILDSLQEQNLLESFLPFDLEITVSAALVITMASLVSPSLLGNHTGFLGTVSSILNQMIQHGNLIAADQKRELDKLEELCANMKTSRAAQRSGLSQLQERMLLGGAAPIFEEEQNIIGVAQQEMRELSPAQLTEVSDWARDLSPSQLLEVVDMLDTDNLLNWVDLPTDPPIL</sequence>
<evidence type="ECO:0000256" key="5">
    <source>
        <dbReference type="ARBA" id="ARBA00023163"/>
    </source>
</evidence>
<proteinExistence type="predicted"/>
<evidence type="ECO:0000256" key="3">
    <source>
        <dbReference type="ARBA" id="ARBA00023015"/>
    </source>
</evidence>
<evidence type="ECO:0000256" key="4">
    <source>
        <dbReference type="ARBA" id="ARBA00023125"/>
    </source>
</evidence>
<keyword evidence="10" id="KW-1185">Reference proteome</keyword>
<feature type="compositionally biased region" description="Acidic residues" evidence="7">
    <location>
        <begin position="126"/>
        <end position="135"/>
    </location>
</feature>
<evidence type="ECO:0000256" key="1">
    <source>
        <dbReference type="ARBA" id="ARBA00004123"/>
    </source>
</evidence>
<dbReference type="InterPro" id="IPR036864">
    <property type="entry name" value="Zn2-C6_fun-type_DNA-bd_sf"/>
</dbReference>
<keyword evidence="3" id="KW-0805">Transcription regulation</keyword>
<evidence type="ECO:0000256" key="7">
    <source>
        <dbReference type="SAM" id="MobiDB-lite"/>
    </source>
</evidence>
<dbReference type="SUPFAM" id="SSF57701">
    <property type="entry name" value="Zn2/Cys6 DNA-binding domain"/>
    <property type="match status" value="1"/>
</dbReference>
<dbReference type="InterPro" id="IPR051711">
    <property type="entry name" value="Stress_Response_Reg"/>
</dbReference>
<dbReference type="PANTHER" id="PTHR47540">
    <property type="entry name" value="THIAMINE REPRESSIBLE GENES REGULATORY PROTEIN THI5"/>
    <property type="match status" value="1"/>
</dbReference>
<keyword evidence="6" id="KW-0539">Nucleus</keyword>
<accession>A0ABR4HHM8</accession>
<organism evidence="9 10">
    <name type="scientific">Aspergillus granulosus</name>
    <dbReference type="NCBI Taxonomy" id="176169"/>
    <lineage>
        <taxon>Eukaryota</taxon>
        <taxon>Fungi</taxon>
        <taxon>Dikarya</taxon>
        <taxon>Ascomycota</taxon>
        <taxon>Pezizomycotina</taxon>
        <taxon>Eurotiomycetes</taxon>
        <taxon>Eurotiomycetidae</taxon>
        <taxon>Eurotiales</taxon>
        <taxon>Aspergillaceae</taxon>
        <taxon>Aspergillus</taxon>
        <taxon>Aspergillus subgen. Nidulantes</taxon>
    </lineage>
</organism>
<dbReference type="Proteomes" id="UP001610334">
    <property type="component" value="Unassembled WGS sequence"/>
</dbReference>
<dbReference type="Pfam" id="PF00172">
    <property type="entry name" value="Zn_clus"/>
    <property type="match status" value="1"/>
</dbReference>
<dbReference type="Gene3D" id="4.10.240.10">
    <property type="entry name" value="Zn(2)-C6 fungal-type DNA-binding domain"/>
    <property type="match status" value="1"/>
</dbReference>
<evidence type="ECO:0000256" key="6">
    <source>
        <dbReference type="ARBA" id="ARBA00023242"/>
    </source>
</evidence>
<reference evidence="9 10" key="1">
    <citation type="submission" date="2024-07" db="EMBL/GenBank/DDBJ databases">
        <title>Section-level genome sequencing and comparative genomics of Aspergillus sections Usti and Cavernicolus.</title>
        <authorList>
            <consortium name="Lawrence Berkeley National Laboratory"/>
            <person name="Nybo J.L."/>
            <person name="Vesth T.C."/>
            <person name="Theobald S."/>
            <person name="Frisvad J.C."/>
            <person name="Larsen T.O."/>
            <person name="Kjaerboelling I."/>
            <person name="Rothschild-Mancinelli K."/>
            <person name="Lyhne E.K."/>
            <person name="Kogle M.E."/>
            <person name="Barry K."/>
            <person name="Clum A."/>
            <person name="Na H."/>
            <person name="Ledsgaard L."/>
            <person name="Lin J."/>
            <person name="Lipzen A."/>
            <person name="Kuo A."/>
            <person name="Riley R."/>
            <person name="Mondo S."/>
            <person name="Labutti K."/>
            <person name="Haridas S."/>
            <person name="Pangalinan J."/>
            <person name="Salamov A.A."/>
            <person name="Simmons B.A."/>
            <person name="Magnuson J.K."/>
            <person name="Chen J."/>
            <person name="Drula E."/>
            <person name="Henrissat B."/>
            <person name="Wiebenga A."/>
            <person name="Lubbers R.J."/>
            <person name="Gomes A.C."/>
            <person name="Makela M.R."/>
            <person name="Stajich J."/>
            <person name="Grigoriev I.V."/>
            <person name="Mortensen U.H."/>
            <person name="De Vries R.P."/>
            <person name="Baker S.E."/>
            <person name="Andersen M.R."/>
        </authorList>
    </citation>
    <scope>NUCLEOTIDE SEQUENCE [LARGE SCALE GENOMIC DNA]</scope>
    <source>
        <strain evidence="9 10">CBS 588.65</strain>
    </source>
</reference>